<evidence type="ECO:0000256" key="2">
    <source>
        <dbReference type="ARBA" id="ARBA00038334"/>
    </source>
</evidence>
<evidence type="ECO:0000313" key="5">
    <source>
        <dbReference type="Proteomes" id="UP000077002"/>
    </source>
</evidence>
<evidence type="ECO:0000259" key="3">
    <source>
        <dbReference type="Pfam" id="PF00561"/>
    </source>
</evidence>
<gene>
    <name evidence="4" type="ORF">AYO21_08898</name>
</gene>
<dbReference type="GO" id="GO:0016787">
    <property type="term" value="F:hydrolase activity"/>
    <property type="evidence" value="ECO:0007669"/>
    <property type="project" value="UniProtKB-KW"/>
</dbReference>
<dbReference type="OrthoDB" id="408373at2759"/>
<dbReference type="AlphaFoldDB" id="A0A177EY09"/>
<dbReference type="GeneID" id="34604039"/>
<proteinExistence type="inferred from homology"/>
<dbReference type="InterPro" id="IPR000073">
    <property type="entry name" value="AB_hydrolase_1"/>
</dbReference>
<dbReference type="SUPFAM" id="SSF53474">
    <property type="entry name" value="alpha/beta-Hydrolases"/>
    <property type="match status" value="1"/>
</dbReference>
<dbReference type="PRINTS" id="PR00412">
    <property type="entry name" value="EPOXHYDRLASE"/>
</dbReference>
<organism evidence="4 5">
    <name type="scientific">Fonsecaea monophora</name>
    <dbReference type="NCBI Taxonomy" id="254056"/>
    <lineage>
        <taxon>Eukaryota</taxon>
        <taxon>Fungi</taxon>
        <taxon>Dikarya</taxon>
        <taxon>Ascomycota</taxon>
        <taxon>Pezizomycotina</taxon>
        <taxon>Eurotiomycetes</taxon>
        <taxon>Chaetothyriomycetidae</taxon>
        <taxon>Chaetothyriales</taxon>
        <taxon>Herpotrichiellaceae</taxon>
        <taxon>Fonsecaea</taxon>
    </lineage>
</organism>
<evidence type="ECO:0000313" key="4">
    <source>
        <dbReference type="EMBL" id="OAG36937.1"/>
    </source>
</evidence>
<sequence>MSLSKIRPFYDPRVQLRSAHLNGRTYGYIFCPASVQPAKWGTIVLVHGFPDLAFGWRYQIPFLTNLGLDVIAIDCMGYGRTDAPESLLADYSFRRVANDIELLCQQHMISRIILGGHDWGGGVVYRVALYKPHLVSHIFSICTPFFPPSPVYEPLPVTVAERLHNFGYQVHFATGEVEEAVQSRTEIRQFLANMFGARTAERVKAFSAERGLLLDLQRRVTKSILLSEEEMDFYVQEYSRHGVRGPLNWYRTREINFMDEYAYFYDNGRNKDAQVIVQQECLFVMATRDTALRPYMSEGMEKHMKRLTKKKIVANHWTLWEQPEQCNAIIGEWLQEKVFPAIVAGEKSKL</sequence>
<accession>A0A177EY09</accession>
<dbReference type="RefSeq" id="XP_022508889.1">
    <property type="nucleotide sequence ID" value="XM_022658839.1"/>
</dbReference>
<dbReference type="Pfam" id="PF00561">
    <property type="entry name" value="Abhydrolase_1"/>
    <property type="match status" value="1"/>
</dbReference>
<dbReference type="InterPro" id="IPR029058">
    <property type="entry name" value="AB_hydrolase_fold"/>
</dbReference>
<reference evidence="4 5" key="1">
    <citation type="submission" date="2016-03" db="EMBL/GenBank/DDBJ databases">
        <title>Draft genome sequence of the Fonsecaea monophora CBS 269.37.</title>
        <authorList>
            <person name="Bombassaro A."/>
            <person name="Vinicius W.A."/>
            <person name="De Hoog S."/>
            <person name="Sun J."/>
            <person name="Souza E.M."/>
            <person name="Raittz R.T."/>
            <person name="Costa F."/>
            <person name="Leao A.C."/>
            <person name="Tadra-Sfeir M.Z."/>
            <person name="Baura V."/>
            <person name="Balsanelli E."/>
            <person name="Pedrosa F.O."/>
            <person name="Moreno L.F."/>
            <person name="Steffens M.B."/>
            <person name="Xi L."/>
            <person name="Bocca A.L."/>
            <person name="Felipe M.S."/>
            <person name="Teixeira M."/>
            <person name="Telles Filho F.Q."/>
            <person name="Azevedo C.M."/>
            <person name="Gomes R."/>
            <person name="Vicente V.A."/>
        </authorList>
    </citation>
    <scope>NUCLEOTIDE SEQUENCE [LARGE SCALE GENOMIC DNA]</scope>
    <source>
        <strain evidence="4 5">CBS 269.37</strain>
    </source>
</reference>
<dbReference type="Proteomes" id="UP000077002">
    <property type="component" value="Unassembled WGS sequence"/>
</dbReference>
<name>A0A177EY09_9EURO</name>
<evidence type="ECO:0000256" key="1">
    <source>
        <dbReference type="ARBA" id="ARBA00022801"/>
    </source>
</evidence>
<dbReference type="PANTHER" id="PTHR43329">
    <property type="entry name" value="EPOXIDE HYDROLASE"/>
    <property type="match status" value="1"/>
</dbReference>
<dbReference type="Gene3D" id="3.40.50.1820">
    <property type="entry name" value="alpha/beta hydrolase"/>
    <property type="match status" value="1"/>
</dbReference>
<dbReference type="EMBL" id="LVKK01000081">
    <property type="protein sequence ID" value="OAG36937.1"/>
    <property type="molecule type" value="Genomic_DNA"/>
</dbReference>
<keyword evidence="1" id="KW-0378">Hydrolase</keyword>
<comment type="similarity">
    <text evidence="2">Belongs to the AB hydrolase superfamily. Epoxide hydrolase family.</text>
</comment>
<feature type="domain" description="AB hydrolase-1" evidence="3">
    <location>
        <begin position="42"/>
        <end position="322"/>
    </location>
</feature>
<protein>
    <recommendedName>
        <fullName evidence="3">AB hydrolase-1 domain-containing protein</fullName>
    </recommendedName>
</protein>
<comment type="caution">
    <text evidence="4">The sequence shown here is derived from an EMBL/GenBank/DDBJ whole genome shotgun (WGS) entry which is preliminary data.</text>
</comment>
<dbReference type="InterPro" id="IPR000639">
    <property type="entry name" value="Epox_hydrolase-like"/>
</dbReference>
<keyword evidence="5" id="KW-1185">Reference proteome</keyword>